<sequence length="398" mass="44892">MNEQRRQQIQNNLTFKATDELLEIWQSGDASEWEAGVFDIIAEILQERLGALPPQSLETQALRLLREAGSLMEAGSDEQAIRQCESALHIHPEFALTHHTMGKIYENMGQPEQALIHFQKAIQLDYDFKDAWKNLLRVETQVQKQFESSLTKKQLDLALDDAREGEFDKAWQEIEAAKASLPGIAAAHNYLGLVLQSMGQLDAAIDAYASAILLNPRFSPARENLAQARAHWEEEQYHLFSTIALTDEQEASLASEEYLNAEVVESEEPLPGWYYLDEKACLITGWPGHRTGSGRSGYDPLKSDFELAHMQGLIFRKLIERKFRTRHPVYLLFMAVMGAIFISPLLGVVELFRGNLYVLPVILGYSPYWAAGIALLLNVVLSLLHVEDGNFEAGSLFF</sequence>
<gene>
    <name evidence="5" type="ORF">ADN00_09805</name>
</gene>
<name>A0A0P6X4Z8_9CHLR</name>
<evidence type="ECO:0000313" key="5">
    <source>
        <dbReference type="EMBL" id="KPL76887.1"/>
    </source>
</evidence>
<keyword evidence="4" id="KW-0812">Transmembrane</keyword>
<dbReference type="InterPro" id="IPR019734">
    <property type="entry name" value="TPR_rpt"/>
</dbReference>
<keyword evidence="4" id="KW-1133">Transmembrane helix</keyword>
<dbReference type="InterPro" id="IPR037919">
    <property type="entry name" value="OGT"/>
</dbReference>
<dbReference type="RefSeq" id="WP_075062822.1">
    <property type="nucleotide sequence ID" value="NZ_LGCL01000024.1"/>
</dbReference>
<dbReference type="EMBL" id="LGCL01000024">
    <property type="protein sequence ID" value="KPL76887.1"/>
    <property type="molecule type" value="Genomic_DNA"/>
</dbReference>
<dbReference type="PROSITE" id="PS50005">
    <property type="entry name" value="TPR"/>
    <property type="match status" value="2"/>
</dbReference>
<dbReference type="Pfam" id="PF00515">
    <property type="entry name" value="TPR_1"/>
    <property type="match status" value="1"/>
</dbReference>
<dbReference type="PANTHER" id="PTHR44366:SF1">
    <property type="entry name" value="UDP-N-ACETYLGLUCOSAMINE--PEPTIDE N-ACETYLGLUCOSAMINYLTRANSFERASE 110 KDA SUBUNIT"/>
    <property type="match status" value="1"/>
</dbReference>
<dbReference type="Pfam" id="PF07719">
    <property type="entry name" value="TPR_2"/>
    <property type="match status" value="1"/>
</dbReference>
<feature type="repeat" description="TPR" evidence="3">
    <location>
        <begin position="185"/>
        <end position="218"/>
    </location>
</feature>
<dbReference type="STRING" id="1134406.ADN00_09805"/>
<keyword evidence="4" id="KW-0472">Membrane</keyword>
<comment type="caution">
    <text evidence="5">The sequence shown here is derived from an EMBL/GenBank/DDBJ whole genome shotgun (WGS) entry which is preliminary data.</text>
</comment>
<protein>
    <submittedName>
        <fullName evidence="5">Uncharacterized protein</fullName>
    </submittedName>
</protein>
<dbReference type="GO" id="GO:0097363">
    <property type="term" value="F:protein O-acetylglucosaminyltransferase activity"/>
    <property type="evidence" value="ECO:0007669"/>
    <property type="project" value="TreeGrafter"/>
</dbReference>
<keyword evidence="6" id="KW-1185">Reference proteome</keyword>
<dbReference type="InterPro" id="IPR011990">
    <property type="entry name" value="TPR-like_helical_dom_sf"/>
</dbReference>
<dbReference type="GO" id="GO:0006493">
    <property type="term" value="P:protein O-linked glycosylation"/>
    <property type="evidence" value="ECO:0007669"/>
    <property type="project" value="InterPro"/>
</dbReference>
<reference evidence="5 6" key="1">
    <citation type="submission" date="2015-07" db="EMBL/GenBank/DDBJ databases">
        <title>Genome sequence of Ornatilinea apprima DSM 23815.</title>
        <authorList>
            <person name="Hemp J."/>
            <person name="Ward L.M."/>
            <person name="Pace L.A."/>
            <person name="Fischer W.W."/>
        </authorList>
    </citation>
    <scope>NUCLEOTIDE SEQUENCE [LARGE SCALE GENOMIC DNA]</scope>
    <source>
        <strain evidence="5 6">P3M-1</strain>
    </source>
</reference>
<organism evidence="5 6">
    <name type="scientific">Ornatilinea apprima</name>
    <dbReference type="NCBI Taxonomy" id="1134406"/>
    <lineage>
        <taxon>Bacteria</taxon>
        <taxon>Bacillati</taxon>
        <taxon>Chloroflexota</taxon>
        <taxon>Anaerolineae</taxon>
        <taxon>Anaerolineales</taxon>
        <taxon>Anaerolineaceae</taxon>
        <taxon>Ornatilinea</taxon>
    </lineage>
</organism>
<evidence type="ECO:0000256" key="1">
    <source>
        <dbReference type="ARBA" id="ARBA00022737"/>
    </source>
</evidence>
<dbReference type="InterPro" id="IPR013105">
    <property type="entry name" value="TPR_2"/>
</dbReference>
<dbReference type="SMART" id="SM00028">
    <property type="entry name" value="TPR"/>
    <property type="match status" value="3"/>
</dbReference>
<keyword evidence="1" id="KW-0677">Repeat</keyword>
<dbReference type="Gene3D" id="1.25.40.10">
    <property type="entry name" value="Tetratricopeptide repeat domain"/>
    <property type="match status" value="2"/>
</dbReference>
<dbReference type="PANTHER" id="PTHR44366">
    <property type="entry name" value="UDP-N-ACETYLGLUCOSAMINE--PEPTIDE N-ACETYLGLUCOSAMINYLTRANSFERASE 110 KDA SUBUNIT"/>
    <property type="match status" value="1"/>
</dbReference>
<dbReference type="OrthoDB" id="476745at2"/>
<evidence type="ECO:0000256" key="4">
    <source>
        <dbReference type="SAM" id="Phobius"/>
    </source>
</evidence>
<proteinExistence type="predicted"/>
<dbReference type="SUPFAM" id="SSF48452">
    <property type="entry name" value="TPR-like"/>
    <property type="match status" value="1"/>
</dbReference>
<evidence type="ECO:0000313" key="6">
    <source>
        <dbReference type="Proteomes" id="UP000050417"/>
    </source>
</evidence>
<accession>A0A0P6X4Z8</accession>
<feature type="transmembrane region" description="Helical" evidence="4">
    <location>
        <begin position="368"/>
        <end position="386"/>
    </location>
</feature>
<feature type="repeat" description="TPR" evidence="3">
    <location>
        <begin position="95"/>
        <end position="128"/>
    </location>
</feature>
<dbReference type="AlphaFoldDB" id="A0A0P6X4Z8"/>
<dbReference type="Proteomes" id="UP000050417">
    <property type="component" value="Unassembled WGS sequence"/>
</dbReference>
<evidence type="ECO:0000256" key="3">
    <source>
        <dbReference type="PROSITE-ProRule" id="PRU00339"/>
    </source>
</evidence>
<keyword evidence="2 3" id="KW-0802">TPR repeat</keyword>
<feature type="transmembrane region" description="Helical" evidence="4">
    <location>
        <begin position="329"/>
        <end position="348"/>
    </location>
</feature>
<evidence type="ECO:0000256" key="2">
    <source>
        <dbReference type="ARBA" id="ARBA00022803"/>
    </source>
</evidence>